<feature type="domain" description="Multi-ubiquitin" evidence="1">
    <location>
        <begin position="27"/>
        <end position="86"/>
    </location>
</feature>
<gene>
    <name evidence="2" type="ORF">ACFSM5_21070</name>
</gene>
<organism evidence="2 3">
    <name type="scientific">Lacibacterium aquatile</name>
    <dbReference type="NCBI Taxonomy" id="1168082"/>
    <lineage>
        <taxon>Bacteria</taxon>
        <taxon>Pseudomonadati</taxon>
        <taxon>Pseudomonadota</taxon>
        <taxon>Alphaproteobacteria</taxon>
        <taxon>Rhodospirillales</taxon>
        <taxon>Rhodospirillaceae</taxon>
    </lineage>
</organism>
<dbReference type="EMBL" id="JBHUIP010000016">
    <property type="protein sequence ID" value="MFD2265408.1"/>
    <property type="molecule type" value="Genomic_DNA"/>
</dbReference>
<reference evidence="3" key="1">
    <citation type="journal article" date="2019" name="Int. J. Syst. Evol. Microbiol.">
        <title>The Global Catalogue of Microorganisms (GCM) 10K type strain sequencing project: providing services to taxonomists for standard genome sequencing and annotation.</title>
        <authorList>
            <consortium name="The Broad Institute Genomics Platform"/>
            <consortium name="The Broad Institute Genome Sequencing Center for Infectious Disease"/>
            <person name="Wu L."/>
            <person name="Ma J."/>
        </authorList>
    </citation>
    <scope>NUCLEOTIDE SEQUENCE [LARGE SCALE GENOMIC DNA]</scope>
    <source>
        <strain evidence="3">CGMCC 1.19062</strain>
    </source>
</reference>
<dbReference type="RefSeq" id="WP_379878716.1">
    <property type="nucleotide sequence ID" value="NZ_JBHUIP010000016.1"/>
</dbReference>
<dbReference type="Pfam" id="PF14452">
    <property type="entry name" value="Multi_ubiq"/>
    <property type="match status" value="2"/>
</dbReference>
<evidence type="ECO:0000313" key="3">
    <source>
        <dbReference type="Proteomes" id="UP001597295"/>
    </source>
</evidence>
<dbReference type="Pfam" id="PF14462">
    <property type="entry name" value="Prok-E2_E"/>
    <property type="match status" value="1"/>
</dbReference>
<accession>A0ABW5DW91</accession>
<sequence length="371" mass="40944">MTSVNAPAIDNGQSRHQIEVADKNLTFRSVRIDDLTPTGAQLAAAAGFKPAQNAVVLQFLENGLLEDIRPEETVDLKHNEGRFIIVESDRQYLLTIDGQRFPWPCNIITGATIRKLGSIPAEKDLYLEREDVADQRIEANKMVDLDEPGVESFKSRKKPTWQVKVQGILLTFSTPEVKARDALALAGLDLTQSWHVYLKMAGSPVTEITLDTMVDLRGEGIEKITAKPRDVNNGEALPAPRRDFDLLPVDVKYLDHLGSRWETINEGGHRWLLIHGYAVPDGYTVTNVALALEIPGTYPASQIDMFYTYPRLARSNGVGIPATEASMVIGGLTYGRWSRHRGAGSLWNPAIDNVVTHLALVDASIAKEVGQ</sequence>
<evidence type="ECO:0000313" key="2">
    <source>
        <dbReference type="EMBL" id="MFD2265408.1"/>
    </source>
</evidence>
<protein>
    <submittedName>
        <fullName evidence="2">Multiubiquitin domain-containing protein</fullName>
    </submittedName>
</protein>
<name>A0ABW5DW91_9PROT</name>
<evidence type="ECO:0000259" key="1">
    <source>
        <dbReference type="Pfam" id="PF14452"/>
    </source>
</evidence>
<feature type="domain" description="Multi-ubiquitin" evidence="1">
    <location>
        <begin position="93"/>
        <end position="157"/>
    </location>
</feature>
<comment type="caution">
    <text evidence="2">The sequence shown here is derived from an EMBL/GenBank/DDBJ whole genome shotgun (WGS) entry which is preliminary data.</text>
</comment>
<proteinExistence type="predicted"/>
<dbReference type="InterPro" id="IPR025701">
    <property type="entry name" value="UBQ-conjugat_E2_E"/>
</dbReference>
<keyword evidence="3" id="KW-1185">Reference proteome</keyword>
<dbReference type="Proteomes" id="UP001597295">
    <property type="component" value="Unassembled WGS sequence"/>
</dbReference>
<dbReference type="InterPro" id="IPR027802">
    <property type="entry name" value="Multi-ubiquitin_dom"/>
</dbReference>